<evidence type="ECO:0000313" key="8">
    <source>
        <dbReference type="Proteomes" id="UP001569414"/>
    </source>
</evidence>
<keyword evidence="4" id="KW-0574">Periplasm</keyword>
<evidence type="ECO:0000256" key="6">
    <source>
        <dbReference type="SAM" id="SignalP"/>
    </source>
</evidence>
<reference evidence="7 8" key="1">
    <citation type="submission" date="2024-08" db="EMBL/GenBank/DDBJ databases">
        <authorList>
            <person name="Ishaq N."/>
        </authorList>
    </citation>
    <scope>NUCLEOTIDE SEQUENCE [LARGE SCALE GENOMIC DNA]</scope>
    <source>
        <strain evidence="7 8">JCM 30400</strain>
    </source>
</reference>
<feature type="chain" id="PRO_5045768671" evidence="6">
    <location>
        <begin position="26"/>
        <end position="155"/>
    </location>
</feature>
<dbReference type="Proteomes" id="UP001569414">
    <property type="component" value="Unassembled WGS sequence"/>
</dbReference>
<sequence>MKNWKVVLGSLALAGVMAVPAASMAFGGGEGHHKRGFEHMARELGLTEGQKAQLKANRESNSDSKNAQREQLRALRKQIRAAMESGADQATLDQLGTELGKLEVQKMQNHFQIRQQFEAILTDEQKAKFETLKEKRKERHMKWREERLERRTSDS</sequence>
<feature type="signal peptide" evidence="6">
    <location>
        <begin position="1"/>
        <end position="25"/>
    </location>
</feature>
<evidence type="ECO:0000256" key="4">
    <source>
        <dbReference type="ARBA" id="ARBA00022764"/>
    </source>
</evidence>
<keyword evidence="3 6" id="KW-0732">Signal</keyword>
<evidence type="ECO:0000256" key="2">
    <source>
        <dbReference type="ARBA" id="ARBA00008441"/>
    </source>
</evidence>
<organism evidence="7 8">
    <name type="scientific">Microbulbifer echini</name>
    <dbReference type="NCBI Taxonomy" id="1529067"/>
    <lineage>
        <taxon>Bacteria</taxon>
        <taxon>Pseudomonadati</taxon>
        <taxon>Pseudomonadota</taxon>
        <taxon>Gammaproteobacteria</taxon>
        <taxon>Cellvibrionales</taxon>
        <taxon>Microbulbiferaceae</taxon>
        <taxon>Microbulbifer</taxon>
    </lineage>
</organism>
<feature type="compositionally biased region" description="Basic and acidic residues" evidence="5">
    <location>
        <begin position="56"/>
        <end position="72"/>
    </location>
</feature>
<feature type="compositionally biased region" description="Basic and acidic residues" evidence="5">
    <location>
        <begin position="143"/>
        <end position="155"/>
    </location>
</feature>
<dbReference type="Pfam" id="PF07813">
    <property type="entry name" value="LTXXQ"/>
    <property type="match status" value="1"/>
</dbReference>
<evidence type="ECO:0000256" key="1">
    <source>
        <dbReference type="ARBA" id="ARBA00004418"/>
    </source>
</evidence>
<protein>
    <submittedName>
        <fullName evidence="7">Spy/CpxP family protein refolding chaperone</fullName>
    </submittedName>
</protein>
<comment type="caution">
    <text evidence="7">The sequence shown here is derived from an EMBL/GenBank/DDBJ whole genome shotgun (WGS) entry which is preliminary data.</text>
</comment>
<feature type="region of interest" description="Disordered" evidence="5">
    <location>
        <begin position="133"/>
        <end position="155"/>
    </location>
</feature>
<dbReference type="InterPro" id="IPR012899">
    <property type="entry name" value="LTXXQ"/>
</dbReference>
<proteinExistence type="inferred from homology"/>
<name>A0ABV4NP85_9GAMM</name>
<dbReference type="PANTHER" id="PTHR38102:SF1">
    <property type="entry name" value="PERIPLASMIC CHAPERONE SPY"/>
    <property type="match status" value="1"/>
</dbReference>
<evidence type="ECO:0000256" key="3">
    <source>
        <dbReference type="ARBA" id="ARBA00022729"/>
    </source>
</evidence>
<accession>A0ABV4NP85</accession>
<dbReference type="RefSeq" id="WP_371843688.1">
    <property type="nucleotide sequence ID" value="NZ_JBGMEL010000010.1"/>
</dbReference>
<dbReference type="PANTHER" id="PTHR38102">
    <property type="entry name" value="PERIPLASMIC CHAPERONE SPY"/>
    <property type="match status" value="1"/>
</dbReference>
<feature type="region of interest" description="Disordered" evidence="5">
    <location>
        <begin position="50"/>
        <end position="72"/>
    </location>
</feature>
<comment type="similarity">
    <text evidence="2">Belongs to the CpxP/Spy family.</text>
</comment>
<dbReference type="InterPro" id="IPR052211">
    <property type="entry name" value="Cpx_auxiliary_protein"/>
</dbReference>
<gene>
    <name evidence="7" type="ORF">ACCI51_11655</name>
</gene>
<evidence type="ECO:0000313" key="7">
    <source>
        <dbReference type="EMBL" id="MFA0791203.1"/>
    </source>
</evidence>
<dbReference type="Gene3D" id="1.20.120.1490">
    <property type="match status" value="1"/>
</dbReference>
<dbReference type="EMBL" id="JBGMEL010000010">
    <property type="protein sequence ID" value="MFA0791203.1"/>
    <property type="molecule type" value="Genomic_DNA"/>
</dbReference>
<comment type="subcellular location">
    <subcellularLocation>
        <location evidence="1">Periplasm</location>
    </subcellularLocation>
</comment>
<evidence type="ECO:0000256" key="5">
    <source>
        <dbReference type="SAM" id="MobiDB-lite"/>
    </source>
</evidence>
<keyword evidence="8" id="KW-1185">Reference proteome</keyword>